<dbReference type="GO" id="GO:0010506">
    <property type="term" value="P:regulation of autophagy"/>
    <property type="evidence" value="ECO:0007669"/>
    <property type="project" value="InterPro"/>
</dbReference>
<dbReference type="InterPro" id="IPR045269">
    <property type="entry name" value="Atg1-like"/>
</dbReference>
<dbReference type="PROSITE" id="PS50011">
    <property type="entry name" value="PROTEIN_KINASE_DOM"/>
    <property type="match status" value="1"/>
</dbReference>
<dbReference type="EMBL" id="GL983159">
    <property type="protein sequence ID" value="EGR34297.1"/>
    <property type="molecule type" value="Genomic_DNA"/>
</dbReference>
<evidence type="ECO:0000256" key="2">
    <source>
        <dbReference type="ARBA" id="ARBA00022741"/>
    </source>
</evidence>
<dbReference type="PANTHER" id="PTHR24348">
    <property type="entry name" value="SERINE/THREONINE-PROTEIN KINASE UNC-51-RELATED"/>
    <property type="match status" value="1"/>
</dbReference>
<dbReference type="SUPFAM" id="SSF56112">
    <property type="entry name" value="Protein kinase-like (PK-like)"/>
    <property type="match status" value="1"/>
</dbReference>
<dbReference type="OrthoDB" id="1405469at2759"/>
<dbReference type="AlphaFoldDB" id="G0QKF6"/>
<sequence>MQQLYKHKIIHRDLKLENILLSQNVIKISDFGLSKQLEQFQYDVNSVKCGTPCTMAPEILLANTNYPKYTNKADVWSLGIILHELVYKKHPFDMDFQKMKKQQRVFIKKKYQIIESFIDKSLVFNPKNRIYMEEVFNHQINICQDINQQIYYQENVQFQSISKLQKNQQNIDKDFQCLQNKDLYYLKKRNIKKQINQIEFNLQLQEEKEIQKIKQINDQTISKTKSNINYFFTIIKFFGALSIQFTIYFYIKSILK</sequence>
<evidence type="ECO:0000256" key="1">
    <source>
        <dbReference type="ARBA" id="ARBA00022679"/>
    </source>
</evidence>
<accession>G0QKF6</accession>
<dbReference type="Proteomes" id="UP000008983">
    <property type="component" value="Unassembled WGS sequence"/>
</dbReference>
<dbReference type="GO" id="GO:0005776">
    <property type="term" value="C:autophagosome"/>
    <property type="evidence" value="ECO:0007669"/>
    <property type="project" value="TreeGrafter"/>
</dbReference>
<dbReference type="PANTHER" id="PTHR24348:SF22">
    <property type="entry name" value="NON-SPECIFIC SERINE_THREONINE PROTEIN KINASE"/>
    <property type="match status" value="1"/>
</dbReference>
<gene>
    <name evidence="8" type="ORF">IMG5_017250</name>
</gene>
<reference evidence="8 9" key="1">
    <citation type="submission" date="2011-07" db="EMBL/GenBank/DDBJ databases">
        <authorList>
            <person name="Coyne R."/>
            <person name="Brami D."/>
            <person name="Johnson J."/>
            <person name="Hostetler J."/>
            <person name="Hannick L."/>
            <person name="Clark T."/>
            <person name="Cassidy-Hanley D."/>
            <person name="Inman J."/>
        </authorList>
    </citation>
    <scope>NUCLEOTIDE SEQUENCE [LARGE SCALE GENOMIC DNA]</scope>
    <source>
        <strain evidence="8 9">G5</strain>
    </source>
</reference>
<dbReference type="RefSeq" id="XP_004039601.1">
    <property type="nucleotide sequence ID" value="XM_004039553.1"/>
</dbReference>
<keyword evidence="4" id="KW-0067">ATP-binding</keyword>
<evidence type="ECO:0000256" key="5">
    <source>
        <dbReference type="SAM" id="Coils"/>
    </source>
</evidence>
<dbReference type="GO" id="GO:0005524">
    <property type="term" value="F:ATP binding"/>
    <property type="evidence" value="ECO:0007669"/>
    <property type="project" value="UniProtKB-KW"/>
</dbReference>
<evidence type="ECO:0000313" key="9">
    <source>
        <dbReference type="Proteomes" id="UP000008983"/>
    </source>
</evidence>
<dbReference type="eggNOG" id="KOG0599">
    <property type="taxonomic scope" value="Eukaryota"/>
</dbReference>
<keyword evidence="6" id="KW-0812">Transmembrane</keyword>
<dbReference type="PROSITE" id="PS00108">
    <property type="entry name" value="PROTEIN_KINASE_ST"/>
    <property type="match status" value="1"/>
</dbReference>
<dbReference type="InterPro" id="IPR008271">
    <property type="entry name" value="Ser/Thr_kinase_AS"/>
</dbReference>
<dbReference type="GeneID" id="14910492"/>
<keyword evidence="1 8" id="KW-0808">Transferase</keyword>
<feature type="coiled-coil region" evidence="5">
    <location>
        <begin position="161"/>
        <end position="208"/>
    </location>
</feature>
<dbReference type="InterPro" id="IPR011009">
    <property type="entry name" value="Kinase-like_dom_sf"/>
</dbReference>
<dbReference type="InParanoid" id="G0QKF6"/>
<dbReference type="SMART" id="SM00220">
    <property type="entry name" value="S_TKc"/>
    <property type="match status" value="1"/>
</dbReference>
<keyword evidence="6" id="KW-0472">Membrane</keyword>
<dbReference type="EC" id="2.7.10.1" evidence="8"/>
<keyword evidence="2" id="KW-0547">Nucleotide-binding</keyword>
<dbReference type="GO" id="GO:0016020">
    <property type="term" value="C:membrane"/>
    <property type="evidence" value="ECO:0007669"/>
    <property type="project" value="TreeGrafter"/>
</dbReference>
<evidence type="ECO:0000256" key="6">
    <source>
        <dbReference type="SAM" id="Phobius"/>
    </source>
</evidence>
<feature type="transmembrane region" description="Helical" evidence="6">
    <location>
        <begin position="230"/>
        <end position="251"/>
    </location>
</feature>
<dbReference type="GO" id="GO:0004714">
    <property type="term" value="F:transmembrane receptor protein tyrosine kinase activity"/>
    <property type="evidence" value="ECO:0007669"/>
    <property type="project" value="UniProtKB-EC"/>
</dbReference>
<keyword evidence="6" id="KW-1133">Transmembrane helix</keyword>
<protein>
    <submittedName>
        <fullName evidence="8">Protein kinase domain protein</fullName>
        <ecNumber evidence="8">2.7.10.1</ecNumber>
    </submittedName>
</protein>
<evidence type="ECO:0000259" key="7">
    <source>
        <dbReference type="PROSITE" id="PS50011"/>
    </source>
</evidence>
<proteinExistence type="predicted"/>
<dbReference type="GO" id="GO:0004674">
    <property type="term" value="F:protein serine/threonine kinase activity"/>
    <property type="evidence" value="ECO:0007669"/>
    <property type="project" value="InterPro"/>
</dbReference>
<dbReference type="GO" id="GO:0000045">
    <property type="term" value="P:autophagosome assembly"/>
    <property type="evidence" value="ECO:0007669"/>
    <property type="project" value="TreeGrafter"/>
</dbReference>
<evidence type="ECO:0000313" key="8">
    <source>
        <dbReference type="EMBL" id="EGR34297.1"/>
    </source>
</evidence>
<dbReference type="GO" id="GO:0000407">
    <property type="term" value="C:phagophore assembly site"/>
    <property type="evidence" value="ECO:0007669"/>
    <property type="project" value="TreeGrafter"/>
</dbReference>
<dbReference type="GO" id="GO:0005829">
    <property type="term" value="C:cytosol"/>
    <property type="evidence" value="ECO:0007669"/>
    <property type="project" value="TreeGrafter"/>
</dbReference>
<keyword evidence="9" id="KW-1185">Reference proteome</keyword>
<name>G0QKF6_ICHMU</name>
<keyword evidence="5" id="KW-0175">Coiled coil</keyword>
<evidence type="ECO:0000256" key="4">
    <source>
        <dbReference type="ARBA" id="ARBA00022840"/>
    </source>
</evidence>
<evidence type="ECO:0000256" key="3">
    <source>
        <dbReference type="ARBA" id="ARBA00022777"/>
    </source>
</evidence>
<dbReference type="Gene3D" id="1.10.510.10">
    <property type="entry name" value="Transferase(Phosphotransferase) domain 1"/>
    <property type="match status" value="1"/>
</dbReference>
<feature type="domain" description="Protein kinase" evidence="7">
    <location>
        <begin position="1"/>
        <end position="141"/>
    </location>
</feature>
<dbReference type="STRING" id="857967.G0QKF6"/>
<keyword evidence="3 8" id="KW-0418">Kinase</keyword>
<organism evidence="8 9">
    <name type="scientific">Ichthyophthirius multifiliis</name>
    <name type="common">White spot disease agent</name>
    <name type="synonym">Ich</name>
    <dbReference type="NCBI Taxonomy" id="5932"/>
    <lineage>
        <taxon>Eukaryota</taxon>
        <taxon>Sar</taxon>
        <taxon>Alveolata</taxon>
        <taxon>Ciliophora</taxon>
        <taxon>Intramacronucleata</taxon>
        <taxon>Oligohymenophorea</taxon>
        <taxon>Hymenostomatida</taxon>
        <taxon>Ophryoglenina</taxon>
        <taxon>Ichthyophthirius</taxon>
    </lineage>
</organism>
<dbReference type="InterPro" id="IPR000719">
    <property type="entry name" value="Prot_kinase_dom"/>
</dbReference>
<dbReference type="Pfam" id="PF00069">
    <property type="entry name" value="Pkinase"/>
    <property type="match status" value="1"/>
</dbReference>